<dbReference type="AlphaFoldDB" id="A0AA88QVF2"/>
<proteinExistence type="predicted"/>
<accession>A0AA88QVF2</accession>
<dbReference type="InterPro" id="IPR025322">
    <property type="entry name" value="PADRE_dom"/>
</dbReference>
<dbReference type="EMBL" id="JAVXUO010001954">
    <property type="protein sequence ID" value="KAK2977749.1"/>
    <property type="molecule type" value="Genomic_DNA"/>
</dbReference>
<gene>
    <name evidence="2" type="ORF">RJ640_022612</name>
</gene>
<comment type="caution">
    <text evidence="2">The sequence shown here is derived from an EMBL/GenBank/DDBJ whole genome shotgun (WGS) entry which is preliminary data.</text>
</comment>
<sequence length="187" mass="20152">MGNYISMSCNFIPPVLKMKASRSARVIFPGGDIRQFREPVKAAELMLECPNYFLVSSGSLNIGRRFSPLSADEDVEFGNVYIMFPMKRVNSVVTGADMAVLFMAASSSNKRISGSKVRVQPEAAASAAATAAESGGGQGNSEAGRPRSSLEEIVEGFPTPEFKYRLAGCRSRKPALDTITEEPVCSR</sequence>
<organism evidence="2 3">
    <name type="scientific">Escallonia rubra</name>
    <dbReference type="NCBI Taxonomy" id="112253"/>
    <lineage>
        <taxon>Eukaryota</taxon>
        <taxon>Viridiplantae</taxon>
        <taxon>Streptophyta</taxon>
        <taxon>Embryophyta</taxon>
        <taxon>Tracheophyta</taxon>
        <taxon>Spermatophyta</taxon>
        <taxon>Magnoliopsida</taxon>
        <taxon>eudicotyledons</taxon>
        <taxon>Gunneridae</taxon>
        <taxon>Pentapetalae</taxon>
        <taxon>asterids</taxon>
        <taxon>campanulids</taxon>
        <taxon>Escalloniales</taxon>
        <taxon>Escalloniaceae</taxon>
        <taxon>Escallonia</taxon>
    </lineage>
</organism>
<dbReference type="Pfam" id="PF14009">
    <property type="entry name" value="PADRE"/>
    <property type="match status" value="1"/>
</dbReference>
<dbReference type="PANTHER" id="PTHR33052">
    <property type="entry name" value="DUF4228 DOMAIN PROTEIN-RELATED"/>
    <property type="match status" value="1"/>
</dbReference>
<reference evidence="2" key="1">
    <citation type="submission" date="2022-12" db="EMBL/GenBank/DDBJ databases">
        <title>Draft genome assemblies for two species of Escallonia (Escalloniales).</title>
        <authorList>
            <person name="Chanderbali A."/>
            <person name="Dervinis C."/>
            <person name="Anghel I."/>
            <person name="Soltis D."/>
            <person name="Soltis P."/>
            <person name="Zapata F."/>
        </authorList>
    </citation>
    <scope>NUCLEOTIDE SEQUENCE</scope>
    <source>
        <strain evidence="2">UCBG92.1500</strain>
        <tissue evidence="2">Leaf</tissue>
    </source>
</reference>
<protein>
    <submittedName>
        <fullName evidence="2">Uncharacterized protein</fullName>
    </submittedName>
</protein>
<evidence type="ECO:0000313" key="2">
    <source>
        <dbReference type="EMBL" id="KAK2977749.1"/>
    </source>
</evidence>
<name>A0AA88QVF2_9ASTE</name>
<feature type="region of interest" description="Disordered" evidence="1">
    <location>
        <begin position="127"/>
        <end position="152"/>
    </location>
</feature>
<evidence type="ECO:0000256" key="1">
    <source>
        <dbReference type="SAM" id="MobiDB-lite"/>
    </source>
</evidence>
<keyword evidence="3" id="KW-1185">Reference proteome</keyword>
<dbReference type="Proteomes" id="UP001187471">
    <property type="component" value="Unassembled WGS sequence"/>
</dbReference>
<evidence type="ECO:0000313" key="3">
    <source>
        <dbReference type="Proteomes" id="UP001187471"/>
    </source>
</evidence>